<evidence type="ECO:0000313" key="3">
    <source>
        <dbReference type="Proteomes" id="UP000078540"/>
    </source>
</evidence>
<dbReference type="AlphaFoldDB" id="A0A195BE57"/>
<dbReference type="Proteomes" id="UP000078540">
    <property type="component" value="Unassembled WGS sequence"/>
</dbReference>
<name>A0A195BE57_9HYME</name>
<protein>
    <submittedName>
        <fullName evidence="2">Uncharacterized protein</fullName>
    </submittedName>
</protein>
<gene>
    <name evidence="2" type="ORF">ALC53_06984</name>
</gene>
<sequence length="114" mass="12546">MRQCEANDGVRHCENLVASVGPDSPSSPHPNQAECRVTASPGSPRLPHPPRTTLAPVRLPEITRESFRRRRVAVLIAYIRDVMPVGLLSDSLAKFDDDQARPATRKIVSSARQP</sequence>
<evidence type="ECO:0000313" key="2">
    <source>
        <dbReference type="EMBL" id="KYM82494.1"/>
    </source>
</evidence>
<dbReference type="EMBL" id="KQ976511">
    <property type="protein sequence ID" value="KYM82494.1"/>
    <property type="molecule type" value="Genomic_DNA"/>
</dbReference>
<organism evidence="2 3">
    <name type="scientific">Atta colombica</name>
    <dbReference type="NCBI Taxonomy" id="520822"/>
    <lineage>
        <taxon>Eukaryota</taxon>
        <taxon>Metazoa</taxon>
        <taxon>Ecdysozoa</taxon>
        <taxon>Arthropoda</taxon>
        <taxon>Hexapoda</taxon>
        <taxon>Insecta</taxon>
        <taxon>Pterygota</taxon>
        <taxon>Neoptera</taxon>
        <taxon>Endopterygota</taxon>
        <taxon>Hymenoptera</taxon>
        <taxon>Apocrita</taxon>
        <taxon>Aculeata</taxon>
        <taxon>Formicoidea</taxon>
        <taxon>Formicidae</taxon>
        <taxon>Myrmicinae</taxon>
        <taxon>Atta</taxon>
    </lineage>
</organism>
<proteinExistence type="predicted"/>
<keyword evidence="3" id="KW-1185">Reference proteome</keyword>
<evidence type="ECO:0000256" key="1">
    <source>
        <dbReference type="SAM" id="MobiDB-lite"/>
    </source>
</evidence>
<feature type="region of interest" description="Disordered" evidence="1">
    <location>
        <begin position="17"/>
        <end position="54"/>
    </location>
</feature>
<reference evidence="2 3" key="1">
    <citation type="submission" date="2015-09" db="EMBL/GenBank/DDBJ databases">
        <title>Atta colombica WGS genome.</title>
        <authorList>
            <person name="Nygaard S."/>
            <person name="Hu H."/>
            <person name="Boomsma J."/>
            <person name="Zhang G."/>
        </authorList>
    </citation>
    <scope>NUCLEOTIDE SEQUENCE [LARGE SCALE GENOMIC DNA]</scope>
    <source>
        <strain evidence="2">Treedump-2</strain>
        <tissue evidence="2">Whole body</tissue>
    </source>
</reference>
<accession>A0A195BE57</accession>